<feature type="compositionally biased region" description="Low complexity" evidence="1">
    <location>
        <begin position="437"/>
        <end position="461"/>
    </location>
</feature>
<comment type="caution">
    <text evidence="4">The sequence shown here is derived from an EMBL/GenBank/DDBJ whole genome shotgun (WGS) entry which is preliminary data.</text>
</comment>
<feature type="region of interest" description="Disordered" evidence="1">
    <location>
        <begin position="433"/>
        <end position="461"/>
    </location>
</feature>
<feature type="signal peptide" evidence="2">
    <location>
        <begin position="1"/>
        <end position="24"/>
    </location>
</feature>
<dbReference type="InterPro" id="IPR054539">
    <property type="entry name" value="Beta-prop_PDH"/>
</dbReference>
<keyword evidence="2" id="KW-0732">Signal</keyword>
<protein>
    <recommendedName>
        <fullName evidence="3">Pyrroloquinoline quinone-dependent pyranose dehydrogenase beta-propeller domain-containing protein</fullName>
    </recommendedName>
</protein>
<feature type="domain" description="Pyrroloquinoline quinone-dependent pyranose dehydrogenase beta-propeller" evidence="3">
    <location>
        <begin position="42"/>
        <end position="428"/>
    </location>
</feature>
<proteinExistence type="predicted"/>
<dbReference type="EMBL" id="JAADJZ010000015">
    <property type="protein sequence ID" value="KAF2869749.1"/>
    <property type="molecule type" value="Genomic_DNA"/>
</dbReference>
<keyword evidence="5" id="KW-1185">Reference proteome</keyword>
<dbReference type="AlphaFoldDB" id="A0A7C8I3A6"/>
<evidence type="ECO:0000259" key="3">
    <source>
        <dbReference type="Pfam" id="PF22807"/>
    </source>
</evidence>
<dbReference type="InterPro" id="IPR011041">
    <property type="entry name" value="Quinoprot_gluc/sorb_DH_b-prop"/>
</dbReference>
<evidence type="ECO:0000256" key="1">
    <source>
        <dbReference type="SAM" id="MobiDB-lite"/>
    </source>
</evidence>
<evidence type="ECO:0000313" key="4">
    <source>
        <dbReference type="EMBL" id="KAF2869749.1"/>
    </source>
</evidence>
<gene>
    <name evidence="4" type="ORF">BDV95DRAFT_497230</name>
</gene>
<organism evidence="4 5">
    <name type="scientific">Massariosphaeria phaeospora</name>
    <dbReference type="NCBI Taxonomy" id="100035"/>
    <lineage>
        <taxon>Eukaryota</taxon>
        <taxon>Fungi</taxon>
        <taxon>Dikarya</taxon>
        <taxon>Ascomycota</taxon>
        <taxon>Pezizomycotina</taxon>
        <taxon>Dothideomycetes</taxon>
        <taxon>Pleosporomycetidae</taxon>
        <taxon>Pleosporales</taxon>
        <taxon>Pleosporales incertae sedis</taxon>
        <taxon>Massariosphaeria</taxon>
    </lineage>
</organism>
<evidence type="ECO:0000256" key="2">
    <source>
        <dbReference type="SAM" id="SignalP"/>
    </source>
</evidence>
<name>A0A7C8I3A6_9PLEO</name>
<reference evidence="4 5" key="1">
    <citation type="submission" date="2020-01" db="EMBL/GenBank/DDBJ databases">
        <authorList>
            <consortium name="DOE Joint Genome Institute"/>
            <person name="Haridas S."/>
            <person name="Albert R."/>
            <person name="Binder M."/>
            <person name="Bloem J."/>
            <person name="Labutti K."/>
            <person name="Salamov A."/>
            <person name="Andreopoulos B."/>
            <person name="Baker S.E."/>
            <person name="Barry K."/>
            <person name="Bills G."/>
            <person name="Bluhm B.H."/>
            <person name="Cannon C."/>
            <person name="Castanera R."/>
            <person name="Culley D.E."/>
            <person name="Daum C."/>
            <person name="Ezra D."/>
            <person name="Gonzalez J.B."/>
            <person name="Henrissat B."/>
            <person name="Kuo A."/>
            <person name="Liang C."/>
            <person name="Lipzen A."/>
            <person name="Lutzoni F."/>
            <person name="Magnuson J."/>
            <person name="Mondo S."/>
            <person name="Nolan M."/>
            <person name="Ohm R."/>
            <person name="Pangilinan J."/>
            <person name="Park H.-J.H."/>
            <person name="Ramirez L."/>
            <person name="Alfaro M."/>
            <person name="Sun H."/>
            <person name="Tritt A."/>
            <person name="Yoshinaga Y."/>
            <person name="Zwiers L.-H.L."/>
            <person name="Turgeon B.G."/>
            <person name="Goodwin S.B."/>
            <person name="Spatafora J.W."/>
            <person name="Crous P.W."/>
            <person name="Grigoriev I.V."/>
        </authorList>
    </citation>
    <scope>NUCLEOTIDE SEQUENCE [LARGE SCALE GENOMIC DNA]</scope>
    <source>
        <strain evidence="4 5">CBS 611.86</strain>
    </source>
</reference>
<accession>A0A7C8I3A6</accession>
<sequence>MAAAASLNLIIAIIICCIGRGTRAQSAAAPCASTLAPKNAAPSVAPGWSAQVVASGLQKPRGMVFDTRGHLLVVQQGVGIARVRLSAEKGACVRAEGEVADVVADERLNHGVELAADGRTLYASSAGAVYAWDYDADEGRNSSGPREVVNGMGDPEDGHVTRTLLMSRRVEGMLLVSRGSMANLDPAAQDISTGVSTIKAFNVSNVTDSPYRYTEDGVLLGWGLRNSVGIAEEPVTGGIYSVENSVDNFEREGVNIHQNNPGEEMNFHGYLNGTETAEQGGNYGYPSCYAAWDVGEIPQSENVQVGTQFAIGDQNATVNDTFCRDGHVAPRLTFAAHMAPLDMKFNGNGTAANRDSPIGYKLSVIPFDGAGSPTAASTSNTAALDIVSNADLSRCPDSCFRPAGLAWDGQGRLFMSSDTTGEIYVVVREDGGSANEAGPSSGLPSPPSSTGAAPSGPSGAAVGKGEVVDVARFAAVWAGIMALPLL</sequence>
<dbReference type="OrthoDB" id="507128at2759"/>
<feature type="chain" id="PRO_5028848526" description="Pyrroloquinoline quinone-dependent pyranose dehydrogenase beta-propeller domain-containing protein" evidence="2">
    <location>
        <begin position="25"/>
        <end position="486"/>
    </location>
</feature>
<dbReference type="Proteomes" id="UP000481861">
    <property type="component" value="Unassembled WGS sequence"/>
</dbReference>
<dbReference type="PANTHER" id="PTHR19328">
    <property type="entry name" value="HEDGEHOG-INTERACTING PROTEIN"/>
    <property type="match status" value="1"/>
</dbReference>
<dbReference type="InterPro" id="IPR011042">
    <property type="entry name" value="6-blade_b-propeller_TolB-like"/>
</dbReference>
<dbReference type="Gene3D" id="2.120.10.30">
    <property type="entry name" value="TolB, C-terminal domain"/>
    <property type="match status" value="1"/>
</dbReference>
<dbReference type="PANTHER" id="PTHR19328:SF53">
    <property type="entry name" value="MEMBRANE PROTEIN"/>
    <property type="match status" value="1"/>
</dbReference>
<evidence type="ECO:0000313" key="5">
    <source>
        <dbReference type="Proteomes" id="UP000481861"/>
    </source>
</evidence>
<dbReference type="SUPFAM" id="SSF50952">
    <property type="entry name" value="Soluble quinoprotein glucose dehydrogenase"/>
    <property type="match status" value="1"/>
</dbReference>
<dbReference type="Pfam" id="PF22807">
    <property type="entry name" value="TrAA12"/>
    <property type="match status" value="1"/>
</dbReference>